<accession>A0A2T9JIN0</accession>
<reference evidence="6 7" key="1">
    <citation type="submission" date="2018-04" db="EMBL/GenBank/DDBJ databases">
        <title>The genome sequence of Caulobacter sp. 736.</title>
        <authorList>
            <person name="Gao J."/>
            <person name="Sun J."/>
        </authorList>
    </citation>
    <scope>NUCLEOTIDE SEQUENCE [LARGE SCALE GENOMIC DNA]</scope>
    <source>
        <strain evidence="6 7">736</strain>
    </source>
</reference>
<proteinExistence type="inferred from homology"/>
<protein>
    <recommendedName>
        <fullName evidence="3">asparagine synthase (glutamine-hydrolyzing)</fullName>
        <ecNumber evidence="3">6.3.5.4</ecNumber>
    </recommendedName>
</protein>
<name>A0A2T9JIN0_9CAUL</name>
<gene>
    <name evidence="6" type="ORF">DDF65_14950</name>
</gene>
<organism evidence="6 7">
    <name type="scientific">Caulobacter radicis</name>
    <dbReference type="NCBI Taxonomy" id="2172650"/>
    <lineage>
        <taxon>Bacteria</taxon>
        <taxon>Pseudomonadati</taxon>
        <taxon>Pseudomonadota</taxon>
        <taxon>Alphaproteobacteria</taxon>
        <taxon>Caulobacterales</taxon>
        <taxon>Caulobacteraceae</taxon>
        <taxon>Caulobacter</taxon>
    </lineage>
</organism>
<evidence type="ECO:0000256" key="2">
    <source>
        <dbReference type="ARBA" id="ARBA00005752"/>
    </source>
</evidence>
<comment type="catalytic activity">
    <reaction evidence="4">
        <text>L-aspartate + L-glutamine + ATP + H2O = L-asparagine + L-glutamate + AMP + diphosphate + H(+)</text>
        <dbReference type="Rhea" id="RHEA:12228"/>
        <dbReference type="ChEBI" id="CHEBI:15377"/>
        <dbReference type="ChEBI" id="CHEBI:15378"/>
        <dbReference type="ChEBI" id="CHEBI:29985"/>
        <dbReference type="ChEBI" id="CHEBI:29991"/>
        <dbReference type="ChEBI" id="CHEBI:30616"/>
        <dbReference type="ChEBI" id="CHEBI:33019"/>
        <dbReference type="ChEBI" id="CHEBI:58048"/>
        <dbReference type="ChEBI" id="CHEBI:58359"/>
        <dbReference type="ChEBI" id="CHEBI:456215"/>
        <dbReference type="EC" id="6.3.5.4"/>
    </reaction>
</comment>
<dbReference type="InterPro" id="IPR001962">
    <property type="entry name" value="Asn_synthase"/>
</dbReference>
<dbReference type="GO" id="GO:0006529">
    <property type="term" value="P:asparagine biosynthetic process"/>
    <property type="evidence" value="ECO:0007669"/>
    <property type="project" value="InterPro"/>
</dbReference>
<dbReference type="EC" id="6.3.5.4" evidence="3"/>
<dbReference type="Proteomes" id="UP000244913">
    <property type="component" value="Unassembled WGS sequence"/>
</dbReference>
<dbReference type="PANTHER" id="PTHR43284">
    <property type="entry name" value="ASPARAGINE SYNTHETASE (GLUTAMINE-HYDROLYZING)"/>
    <property type="match status" value="1"/>
</dbReference>
<dbReference type="SUPFAM" id="SSF52402">
    <property type="entry name" value="Adenine nucleotide alpha hydrolases-like"/>
    <property type="match status" value="1"/>
</dbReference>
<dbReference type="EMBL" id="QDKP01000043">
    <property type="protein sequence ID" value="PVM79396.1"/>
    <property type="molecule type" value="Genomic_DNA"/>
</dbReference>
<dbReference type="Pfam" id="PF00733">
    <property type="entry name" value="Asn_synthase"/>
    <property type="match status" value="1"/>
</dbReference>
<evidence type="ECO:0000256" key="1">
    <source>
        <dbReference type="ARBA" id="ARBA00005187"/>
    </source>
</evidence>
<feature type="domain" description="Asparagine synthetase" evidence="5">
    <location>
        <begin position="216"/>
        <end position="571"/>
    </location>
</feature>
<dbReference type="InterPro" id="IPR014729">
    <property type="entry name" value="Rossmann-like_a/b/a_fold"/>
</dbReference>
<dbReference type="InterPro" id="IPR051786">
    <property type="entry name" value="ASN_synthetase/amidase"/>
</dbReference>
<evidence type="ECO:0000313" key="7">
    <source>
        <dbReference type="Proteomes" id="UP000244913"/>
    </source>
</evidence>
<dbReference type="PANTHER" id="PTHR43284:SF1">
    <property type="entry name" value="ASPARAGINE SYNTHETASE"/>
    <property type="match status" value="1"/>
</dbReference>
<dbReference type="InterPro" id="IPR006426">
    <property type="entry name" value="Asn_synth_AEB"/>
</dbReference>
<evidence type="ECO:0000313" key="6">
    <source>
        <dbReference type="EMBL" id="PVM79396.1"/>
    </source>
</evidence>
<dbReference type="PIRSF" id="PIRSF001589">
    <property type="entry name" value="Asn_synthetase_glu-h"/>
    <property type="match status" value="1"/>
</dbReference>
<evidence type="ECO:0000256" key="3">
    <source>
        <dbReference type="ARBA" id="ARBA00012737"/>
    </source>
</evidence>
<comment type="caution">
    <text evidence="6">The sequence shown here is derived from an EMBL/GenBank/DDBJ whole genome shotgun (WGS) entry which is preliminary data.</text>
</comment>
<sequence>MSYVFALWRAETPPIITQAIQAGGFGPTLPLAAQGPTWAAFSPVEEILVLPGGRGVVFGRLFTRAARPERVRTAAGLGDTSDVLETLSRSYWGRYLAVLVDPAGGMVAARDPSGNLPAFRIRREPMDLLFSDVGQAAALGLVSPRIDWSYLARHIAFGGARSAATGLVGVEEILPGDALAAPPKGAMSTRPFWRPSQVIEAAPRLEAGDWAERLLAEIEGSVAALAAAEGPIIVELSGGLDSSIVALALRERVAAFAVNVTTIGPEGDERRYARQVARAAGLPLTELVLDAGDIDFSAPPLARLARPGRPTVLQSVDAAFQQQGRQHRASAFFNGAGGDSVFGYFISAAPVVDRFRAQGLSPGVMTTIMDVASLTGANAWTVARLALKIGLRRQDPPRSPDLEHLAPAWRQVASPHHPWQDGLAGLPPGKRRHVQAVLGVHAHMDGHDRSVAATVVSPHMAQPVLELALAIPTWLSVAGGRDRAIARRAFAALLPADVLNRRSKGRINSFVAAAYEANRDRIGPMLAEGLLARESLLDLDGVAATLRKPVEMTQARFMSILRLVDAELWARSWSR</sequence>
<dbReference type="RefSeq" id="WP_116491615.1">
    <property type="nucleotide sequence ID" value="NZ_QDKO01000044.1"/>
</dbReference>
<dbReference type="GO" id="GO:0004066">
    <property type="term" value="F:asparagine synthase (glutamine-hydrolyzing) activity"/>
    <property type="evidence" value="ECO:0007669"/>
    <property type="project" value="UniProtKB-EC"/>
</dbReference>
<keyword evidence="7" id="KW-1185">Reference proteome</keyword>
<evidence type="ECO:0000259" key="5">
    <source>
        <dbReference type="Pfam" id="PF00733"/>
    </source>
</evidence>
<dbReference type="AlphaFoldDB" id="A0A2T9JIN0"/>
<comment type="pathway">
    <text evidence="1">Amino-acid biosynthesis; L-asparagine biosynthesis; L-asparagine from L-aspartate (L-Gln route): step 1/1.</text>
</comment>
<accession>A0A2T9JAZ5</accession>
<dbReference type="Gene3D" id="3.40.50.620">
    <property type="entry name" value="HUPs"/>
    <property type="match status" value="2"/>
</dbReference>
<evidence type="ECO:0000256" key="4">
    <source>
        <dbReference type="ARBA" id="ARBA00048741"/>
    </source>
</evidence>
<comment type="similarity">
    <text evidence="2">Belongs to the asparagine synthetase family.</text>
</comment>